<comment type="caution">
    <text evidence="7">The sequence shown here is derived from an EMBL/GenBank/DDBJ whole genome shotgun (WGS) entry which is preliminary data.</text>
</comment>
<dbReference type="PANTHER" id="PTHR33546:SF1">
    <property type="entry name" value="LARGE, MULTIFUNCTIONAL SECRETED PROTEIN"/>
    <property type="match status" value="1"/>
</dbReference>
<evidence type="ECO:0000313" key="7">
    <source>
        <dbReference type="EMBL" id="RYM13841.1"/>
    </source>
</evidence>
<dbReference type="Gene3D" id="2.120.10.30">
    <property type="entry name" value="TolB, C-terminal domain"/>
    <property type="match status" value="1"/>
</dbReference>
<gene>
    <name evidence="7" type="ORF">EWH12_04010</name>
</gene>
<dbReference type="AlphaFoldDB" id="A0A8G1ZPE5"/>
<dbReference type="InterPro" id="IPR054539">
    <property type="entry name" value="Beta-prop_PDH"/>
</dbReference>
<feature type="domain" description="Cytochrome c" evidence="6">
    <location>
        <begin position="467"/>
        <end position="559"/>
    </location>
</feature>
<evidence type="ECO:0000256" key="3">
    <source>
        <dbReference type="ARBA" id="ARBA00023004"/>
    </source>
</evidence>
<keyword evidence="2 4" id="KW-0479">Metal-binding</keyword>
<evidence type="ECO:0000256" key="2">
    <source>
        <dbReference type="ARBA" id="ARBA00022723"/>
    </source>
</evidence>
<feature type="chain" id="PRO_5034881681" evidence="5">
    <location>
        <begin position="27"/>
        <end position="560"/>
    </location>
</feature>
<dbReference type="Pfam" id="PF22807">
    <property type="entry name" value="TrAA12"/>
    <property type="match status" value="1"/>
</dbReference>
<dbReference type="SUPFAM" id="SSF50952">
    <property type="entry name" value="Soluble quinoprotein glucose dehydrogenase"/>
    <property type="match status" value="1"/>
</dbReference>
<dbReference type="Gene3D" id="1.10.760.10">
    <property type="entry name" value="Cytochrome c-like domain"/>
    <property type="match status" value="1"/>
</dbReference>
<keyword evidence="3 4" id="KW-0408">Iron</keyword>
<dbReference type="OrthoDB" id="9770043at2"/>
<dbReference type="Pfam" id="PF00034">
    <property type="entry name" value="Cytochrom_C"/>
    <property type="match status" value="1"/>
</dbReference>
<reference evidence="7 8" key="1">
    <citation type="submission" date="2019-02" db="EMBL/GenBank/DDBJ databases">
        <authorList>
            <person name="Feng G."/>
        </authorList>
    </citation>
    <scope>NUCLEOTIDE SEQUENCE [LARGE SCALE GENOMIC DNA]</scope>
    <source>
        <strain evidence="7 8">CCTCC AB 2011146</strain>
    </source>
</reference>
<dbReference type="InterPro" id="IPR011041">
    <property type="entry name" value="Quinoprot_gluc/sorb_DH_b-prop"/>
</dbReference>
<dbReference type="Proteomes" id="UP000291572">
    <property type="component" value="Unassembled WGS sequence"/>
</dbReference>
<dbReference type="PROSITE" id="PS51007">
    <property type="entry name" value="CYTC"/>
    <property type="match status" value="1"/>
</dbReference>
<evidence type="ECO:0000256" key="5">
    <source>
        <dbReference type="SAM" id="SignalP"/>
    </source>
</evidence>
<name>A0A8G1ZPE5_9SPHN</name>
<dbReference type="GO" id="GO:0020037">
    <property type="term" value="F:heme binding"/>
    <property type="evidence" value="ECO:0007669"/>
    <property type="project" value="InterPro"/>
</dbReference>
<dbReference type="PANTHER" id="PTHR33546">
    <property type="entry name" value="LARGE, MULTIFUNCTIONAL SECRETED PROTEIN-RELATED"/>
    <property type="match status" value="1"/>
</dbReference>
<dbReference type="InterPro" id="IPR009056">
    <property type="entry name" value="Cyt_c-like_dom"/>
</dbReference>
<proteinExistence type="predicted"/>
<evidence type="ECO:0000313" key="8">
    <source>
        <dbReference type="Proteomes" id="UP000291572"/>
    </source>
</evidence>
<keyword evidence="5" id="KW-0732">Signal</keyword>
<dbReference type="InterPro" id="IPR036909">
    <property type="entry name" value="Cyt_c-like_dom_sf"/>
</dbReference>
<dbReference type="SUPFAM" id="SSF46626">
    <property type="entry name" value="Cytochrome c"/>
    <property type="match status" value="1"/>
</dbReference>
<dbReference type="GO" id="GO:0046872">
    <property type="term" value="F:metal ion binding"/>
    <property type="evidence" value="ECO:0007669"/>
    <property type="project" value="UniProtKB-KW"/>
</dbReference>
<accession>A0A8G1ZPE5</accession>
<sequence>MTLKSLFPVAILCALAALGGCSDHLAAPERADAGCAELSGGLTLPPGFCAEIFADKLGHVRHLVVGVDGTVYANSAPDREDGQVASGLILLQDRDGDGRADHVERPFPGQTGGTGIAIDRDRLFLEDGDHILRYRLDGATRRPMNAVERVVVGLPATGDHDSHSIALRADGSLFVNSGSATNACQIDNRQSGSPGQTPCAEKTLRAGIWRFDAAGKEQRFGPAARFASGIRNAVGLTVDGKGRVFATQHGRDQLHENWGHLYSAIRGQESPAEELIEVAADADYGWPECYFDPRAKRLVLAPEYGGDGGKAIGPCAGRRGPVATFPAHWAPNAVIFYAGTLFPTAYRDGVFIAFHGSWNRAPGPQQGFNILFQPMKQGRASGGPILFADGFAGPERASGKADYRPTGLAIGPDGSLYISDDRQGRVWRVRYRGDKAASLIAAKAADGGLLSVSGGESDGQAKNADSAKVALGRRLYAGEIAGAPCAGCHGPAGEGTPVGPNLIDREWLWGDGGVADIRATVLKGVPRPKQFPAPMPPGGGAALTNDQADAMAAYIVSLAQ</sequence>
<dbReference type="InterPro" id="IPR011042">
    <property type="entry name" value="6-blade_b-propeller_TolB-like"/>
</dbReference>
<keyword evidence="1 4" id="KW-0349">Heme</keyword>
<dbReference type="GO" id="GO:0009055">
    <property type="term" value="F:electron transfer activity"/>
    <property type="evidence" value="ECO:0007669"/>
    <property type="project" value="InterPro"/>
</dbReference>
<dbReference type="RefSeq" id="WP_129925794.1">
    <property type="nucleotide sequence ID" value="NZ_SEOO01000004.1"/>
</dbReference>
<evidence type="ECO:0000259" key="6">
    <source>
        <dbReference type="PROSITE" id="PS51007"/>
    </source>
</evidence>
<evidence type="ECO:0000256" key="4">
    <source>
        <dbReference type="PROSITE-ProRule" id="PRU00433"/>
    </source>
</evidence>
<feature type="signal peptide" evidence="5">
    <location>
        <begin position="1"/>
        <end position="26"/>
    </location>
</feature>
<dbReference type="EMBL" id="SEOO01000004">
    <property type="protein sequence ID" value="RYM13841.1"/>
    <property type="molecule type" value="Genomic_DNA"/>
</dbReference>
<dbReference type="PROSITE" id="PS51257">
    <property type="entry name" value="PROKAR_LIPOPROTEIN"/>
    <property type="match status" value="1"/>
</dbReference>
<organism evidence="7 8">
    <name type="scientific">Sphingobium cupriresistens</name>
    <dbReference type="NCBI Taxonomy" id="1132417"/>
    <lineage>
        <taxon>Bacteria</taxon>
        <taxon>Pseudomonadati</taxon>
        <taxon>Pseudomonadota</taxon>
        <taxon>Alphaproteobacteria</taxon>
        <taxon>Sphingomonadales</taxon>
        <taxon>Sphingomonadaceae</taxon>
        <taxon>Sphingobium</taxon>
    </lineage>
</organism>
<evidence type="ECO:0000256" key="1">
    <source>
        <dbReference type="ARBA" id="ARBA00022617"/>
    </source>
</evidence>
<protein>
    <submittedName>
        <fullName evidence="7">C-type cytochrome</fullName>
    </submittedName>
</protein>